<name>A0A382XVV5_9ZZZZ</name>
<comment type="similarity">
    <text evidence="1">Belongs to the glycosyltransferase 2 family.</text>
</comment>
<dbReference type="GO" id="GO:0006506">
    <property type="term" value="P:GPI anchor biosynthetic process"/>
    <property type="evidence" value="ECO:0007669"/>
    <property type="project" value="TreeGrafter"/>
</dbReference>
<reference evidence="5" key="1">
    <citation type="submission" date="2018-05" db="EMBL/GenBank/DDBJ databases">
        <authorList>
            <person name="Lanie J.A."/>
            <person name="Ng W.-L."/>
            <person name="Kazmierczak K.M."/>
            <person name="Andrzejewski T.M."/>
            <person name="Davidsen T.M."/>
            <person name="Wayne K.J."/>
            <person name="Tettelin H."/>
            <person name="Glass J.I."/>
            <person name="Rusch D."/>
            <person name="Podicherti R."/>
            <person name="Tsui H.-C.T."/>
            <person name="Winkler M.E."/>
        </authorList>
    </citation>
    <scope>NUCLEOTIDE SEQUENCE</scope>
</reference>
<dbReference type="Gene3D" id="3.90.550.10">
    <property type="entry name" value="Spore Coat Polysaccharide Biosynthesis Protein SpsA, Chain A"/>
    <property type="match status" value="1"/>
</dbReference>
<evidence type="ECO:0000259" key="4">
    <source>
        <dbReference type="Pfam" id="PF00535"/>
    </source>
</evidence>
<dbReference type="GO" id="GO:0035269">
    <property type="term" value="P:protein O-linked glycosylation via mannose"/>
    <property type="evidence" value="ECO:0007669"/>
    <property type="project" value="TreeGrafter"/>
</dbReference>
<accession>A0A382XVV5</accession>
<evidence type="ECO:0000256" key="1">
    <source>
        <dbReference type="ARBA" id="ARBA00006739"/>
    </source>
</evidence>
<proteinExistence type="inferred from homology"/>
<feature type="non-terminal residue" evidence="5">
    <location>
        <position position="147"/>
    </location>
</feature>
<dbReference type="GO" id="GO:0004582">
    <property type="term" value="F:dolichyl-phosphate beta-D-mannosyltransferase activity"/>
    <property type="evidence" value="ECO:0007669"/>
    <property type="project" value="InterPro"/>
</dbReference>
<organism evidence="5">
    <name type="scientific">marine metagenome</name>
    <dbReference type="NCBI Taxonomy" id="408172"/>
    <lineage>
        <taxon>unclassified sequences</taxon>
        <taxon>metagenomes</taxon>
        <taxon>ecological metagenomes</taxon>
    </lineage>
</organism>
<dbReference type="PANTHER" id="PTHR43398:SF1">
    <property type="entry name" value="DOLICHOL-PHOSPHATE MANNOSYLTRANSFERASE SUBUNIT 1"/>
    <property type="match status" value="1"/>
</dbReference>
<evidence type="ECO:0000256" key="3">
    <source>
        <dbReference type="ARBA" id="ARBA00022679"/>
    </source>
</evidence>
<dbReference type="InterPro" id="IPR001173">
    <property type="entry name" value="Glyco_trans_2-like"/>
</dbReference>
<dbReference type="GO" id="GO:0006488">
    <property type="term" value="P:dolichol-linked oligosaccharide biosynthetic process"/>
    <property type="evidence" value="ECO:0007669"/>
    <property type="project" value="TreeGrafter"/>
</dbReference>
<evidence type="ECO:0000313" key="5">
    <source>
        <dbReference type="EMBL" id="SVD74418.1"/>
    </source>
</evidence>
<dbReference type="Pfam" id="PF00535">
    <property type="entry name" value="Glycos_transf_2"/>
    <property type="match status" value="1"/>
</dbReference>
<dbReference type="InterPro" id="IPR029044">
    <property type="entry name" value="Nucleotide-diphossugar_trans"/>
</dbReference>
<evidence type="ECO:0000256" key="2">
    <source>
        <dbReference type="ARBA" id="ARBA00022676"/>
    </source>
</evidence>
<keyword evidence="3" id="KW-0808">Transferase</keyword>
<feature type="domain" description="Glycosyltransferase 2-like" evidence="4">
    <location>
        <begin position="4"/>
        <end position="135"/>
    </location>
</feature>
<sequence>MELSVILATYNERQNVKELVERICDVLRSVDHEVVFVDDCSPDGTAKVVRQSALDYPQVRVIERQPPAGLTLSILDGVRNARGKYVTWFDADLSHPPELLPQLLAPLRERSADIACASRYVAGGCDVRSSVATRWASILITKLAQWL</sequence>
<dbReference type="InterPro" id="IPR039528">
    <property type="entry name" value="DPM1-like"/>
</dbReference>
<dbReference type="PANTHER" id="PTHR43398">
    <property type="entry name" value="DOLICHOL-PHOSPHATE MANNOSYLTRANSFERASE SUBUNIT 1"/>
    <property type="match status" value="1"/>
</dbReference>
<dbReference type="SUPFAM" id="SSF53448">
    <property type="entry name" value="Nucleotide-diphospho-sugar transferases"/>
    <property type="match status" value="1"/>
</dbReference>
<gene>
    <name evidence="5" type="ORF">METZ01_LOCUS427272</name>
</gene>
<dbReference type="GO" id="GO:0016020">
    <property type="term" value="C:membrane"/>
    <property type="evidence" value="ECO:0007669"/>
    <property type="project" value="GOC"/>
</dbReference>
<protein>
    <recommendedName>
        <fullName evidence="4">Glycosyltransferase 2-like domain-containing protein</fullName>
    </recommendedName>
</protein>
<dbReference type="EMBL" id="UINC01170396">
    <property type="protein sequence ID" value="SVD74418.1"/>
    <property type="molecule type" value="Genomic_DNA"/>
</dbReference>
<dbReference type="AlphaFoldDB" id="A0A382XVV5"/>
<keyword evidence="2" id="KW-0328">Glycosyltransferase</keyword>